<dbReference type="InterPro" id="IPR006640">
    <property type="entry name" value="SprT-like_domain"/>
</dbReference>
<feature type="region of interest" description="Disordered" evidence="1">
    <location>
        <begin position="417"/>
        <end position="512"/>
    </location>
</feature>
<feature type="compositionally biased region" description="Low complexity" evidence="1">
    <location>
        <begin position="465"/>
        <end position="479"/>
    </location>
</feature>
<evidence type="ECO:0000313" key="4">
    <source>
        <dbReference type="Proteomes" id="UP000738349"/>
    </source>
</evidence>
<keyword evidence="4" id="KW-1185">Reference proteome</keyword>
<feature type="compositionally biased region" description="Basic and acidic residues" evidence="1">
    <location>
        <begin position="417"/>
        <end position="435"/>
    </location>
</feature>
<feature type="compositionally biased region" description="Basic and acidic residues" evidence="1">
    <location>
        <begin position="442"/>
        <end position="455"/>
    </location>
</feature>
<reference evidence="3" key="1">
    <citation type="journal article" date="2021" name="Nat. Commun.">
        <title>Genetic determinants of endophytism in the Arabidopsis root mycobiome.</title>
        <authorList>
            <person name="Mesny F."/>
            <person name="Miyauchi S."/>
            <person name="Thiergart T."/>
            <person name="Pickel B."/>
            <person name="Atanasova L."/>
            <person name="Karlsson M."/>
            <person name="Huettel B."/>
            <person name="Barry K.W."/>
            <person name="Haridas S."/>
            <person name="Chen C."/>
            <person name="Bauer D."/>
            <person name="Andreopoulos W."/>
            <person name="Pangilinan J."/>
            <person name="LaButti K."/>
            <person name="Riley R."/>
            <person name="Lipzen A."/>
            <person name="Clum A."/>
            <person name="Drula E."/>
            <person name="Henrissat B."/>
            <person name="Kohler A."/>
            <person name="Grigoriev I.V."/>
            <person name="Martin F.M."/>
            <person name="Hacquard S."/>
        </authorList>
    </citation>
    <scope>NUCLEOTIDE SEQUENCE</scope>
    <source>
        <strain evidence="3">MPI-CAGE-AT-0147</strain>
    </source>
</reference>
<dbReference type="AlphaFoldDB" id="A0A9P9FAD9"/>
<feature type="compositionally biased region" description="Polar residues" evidence="1">
    <location>
        <begin position="197"/>
        <end position="215"/>
    </location>
</feature>
<sequence>MASPWVDDGGRSHGATVGREPYYMGSKRRVSHSDGGDGGDTSDYKRTKFAASELGTDGCRSAPSRGDYAYGNDIRYENPRIGALPPCGPGLDDCFNHPSEEDPYHHDYHDYHDYDHKIGAAPPPLIHPDSMHERNITTFFVIRECSPTPEPAPRSPLSFGPGSGPGLGPGPGPSVDNGPVLSPPGPGAPLPGACNMERTQSGLSISSDTTQNSLASLGRDDDDPSLLSDLEAARLVRDHVAGLTRRRRCPDSQHGRILKVLISPKPNPRGSPLDWPLDNDALRSIFLAANELFFASKLTGRVAWDWSHPASAQYEAHIVGTTALRRSREGEFETLIVLSSPILKDTKYNRRLLISTFLHEMIHSFLFVTCGLKAGKDGGHTEGFRQIANTIDAWVGRGYLRLGEMEADLEQFREHEAHTHEHERENGAVDEERRSRGNSPWRRPDGRDERHRDDYYPAEPRPRQPHQQHQPQHQPQHQYQQHRHQQQLQQPQQHYHQHQHQHHHPSPEEWQWQEREGFFIRVARGGG</sequence>
<protein>
    <recommendedName>
        <fullName evidence="2">SprT-like domain-containing protein</fullName>
    </recommendedName>
</protein>
<dbReference type="Pfam" id="PF10263">
    <property type="entry name" value="SprT-like"/>
    <property type="match status" value="1"/>
</dbReference>
<feature type="region of interest" description="Disordered" evidence="1">
    <location>
        <begin position="145"/>
        <end position="225"/>
    </location>
</feature>
<feature type="domain" description="SprT-like" evidence="2">
    <location>
        <begin position="283"/>
        <end position="395"/>
    </location>
</feature>
<feature type="compositionally biased region" description="Basic residues" evidence="1">
    <location>
        <begin position="495"/>
        <end position="504"/>
    </location>
</feature>
<comment type="caution">
    <text evidence="3">The sequence shown here is derived from an EMBL/GenBank/DDBJ whole genome shotgun (WGS) entry which is preliminary data.</text>
</comment>
<dbReference type="Proteomes" id="UP000738349">
    <property type="component" value="Unassembled WGS sequence"/>
</dbReference>
<gene>
    <name evidence="3" type="ORF">EDB81DRAFT_381090</name>
</gene>
<dbReference type="EMBL" id="JAGMUV010000005">
    <property type="protein sequence ID" value="KAH7156221.1"/>
    <property type="molecule type" value="Genomic_DNA"/>
</dbReference>
<evidence type="ECO:0000259" key="2">
    <source>
        <dbReference type="Pfam" id="PF10263"/>
    </source>
</evidence>
<feature type="region of interest" description="Disordered" evidence="1">
    <location>
        <begin position="1"/>
        <end position="64"/>
    </location>
</feature>
<name>A0A9P9FAD9_9HYPO</name>
<evidence type="ECO:0000256" key="1">
    <source>
        <dbReference type="SAM" id="MobiDB-lite"/>
    </source>
</evidence>
<organism evidence="3 4">
    <name type="scientific">Dactylonectria macrodidyma</name>
    <dbReference type="NCBI Taxonomy" id="307937"/>
    <lineage>
        <taxon>Eukaryota</taxon>
        <taxon>Fungi</taxon>
        <taxon>Dikarya</taxon>
        <taxon>Ascomycota</taxon>
        <taxon>Pezizomycotina</taxon>
        <taxon>Sordariomycetes</taxon>
        <taxon>Hypocreomycetidae</taxon>
        <taxon>Hypocreales</taxon>
        <taxon>Nectriaceae</taxon>
        <taxon>Dactylonectria</taxon>
    </lineage>
</organism>
<evidence type="ECO:0000313" key="3">
    <source>
        <dbReference type="EMBL" id="KAH7156221.1"/>
    </source>
</evidence>
<proteinExistence type="predicted"/>
<dbReference type="OrthoDB" id="5236983at2759"/>
<accession>A0A9P9FAD9</accession>
<dbReference type="GO" id="GO:0006950">
    <property type="term" value="P:response to stress"/>
    <property type="evidence" value="ECO:0007669"/>
    <property type="project" value="UniProtKB-ARBA"/>
</dbReference>